<dbReference type="GO" id="GO:0015288">
    <property type="term" value="F:porin activity"/>
    <property type="evidence" value="ECO:0007669"/>
    <property type="project" value="TreeGrafter"/>
</dbReference>
<evidence type="ECO:0000256" key="5">
    <source>
        <dbReference type="ARBA" id="ARBA00023237"/>
    </source>
</evidence>
<proteinExistence type="predicted"/>
<dbReference type="AlphaFoldDB" id="A0A6P0US46"/>
<evidence type="ECO:0000313" key="7">
    <source>
        <dbReference type="EMBL" id="NER14808.1"/>
    </source>
</evidence>
<comment type="subcellular location">
    <subcellularLocation>
        <location evidence="1">Cell outer membrane</location>
    </subcellularLocation>
</comment>
<sequence length="416" mass="48371">MENKTSNTRKQFRTFLIFISVLMSISTYSQSLRGYLVEAEKNSPALRKIQLEIEQVFEAIQEVGSLPDTEIGFGYFVQETETRVGAQRARASVSQSFPWFGVLKAKRESEILRSDAKANLFSYAKRELFFKIKMAYYRLHIHRKRHRVVLENLEVIKAYEQKALQALETGRATASDVLLIDLEKDNLENALERHVNLGESAKVSFNILMNREEDTEVKIPMELPVDLDLLRYNKTLIPNNPQLVQYDNLEKSVEKTREAVKKEGLPEINVGVDYILVDELPLADLADNGKDIIMPRVQLSIPLFSKKYKAKEKRLKIKQEELQATREEMENELRMQYEMAFSRLSNAVNSIRTYEESLEKVDRAEKLLLTTYETAAIDFKSIIDIQKLKLDYELKLINAQFDYFEQRSILEFITQD</sequence>
<protein>
    <submittedName>
        <fullName evidence="7">TolC family protein</fullName>
    </submittedName>
</protein>
<dbReference type="PANTHER" id="PTHR30026:SF20">
    <property type="entry name" value="OUTER MEMBRANE PROTEIN TOLC"/>
    <property type="match status" value="1"/>
</dbReference>
<keyword evidence="6" id="KW-0175">Coiled coil</keyword>
<gene>
    <name evidence="7" type="ORF">GWK08_15230</name>
</gene>
<dbReference type="PANTHER" id="PTHR30026">
    <property type="entry name" value="OUTER MEMBRANE PROTEIN TOLC"/>
    <property type="match status" value="1"/>
</dbReference>
<reference evidence="7 8" key="1">
    <citation type="submission" date="2020-01" db="EMBL/GenBank/DDBJ databases">
        <title>Leptobacterium flavescens.</title>
        <authorList>
            <person name="Wang G."/>
        </authorList>
    </citation>
    <scope>NUCLEOTIDE SEQUENCE [LARGE SCALE GENOMIC DNA]</scope>
    <source>
        <strain evidence="7 8">KCTC 22160</strain>
    </source>
</reference>
<comment type="caution">
    <text evidence="7">The sequence shown here is derived from an EMBL/GenBank/DDBJ whole genome shotgun (WGS) entry which is preliminary data.</text>
</comment>
<dbReference type="EMBL" id="JAABOO010000003">
    <property type="protein sequence ID" value="NER14808.1"/>
    <property type="molecule type" value="Genomic_DNA"/>
</dbReference>
<evidence type="ECO:0000256" key="4">
    <source>
        <dbReference type="ARBA" id="ARBA00023136"/>
    </source>
</evidence>
<dbReference type="GO" id="GO:0015562">
    <property type="term" value="F:efflux transmembrane transporter activity"/>
    <property type="evidence" value="ECO:0007669"/>
    <property type="project" value="InterPro"/>
</dbReference>
<evidence type="ECO:0000313" key="8">
    <source>
        <dbReference type="Proteomes" id="UP000468581"/>
    </source>
</evidence>
<dbReference type="SUPFAM" id="SSF56954">
    <property type="entry name" value="Outer membrane efflux proteins (OEP)"/>
    <property type="match status" value="1"/>
</dbReference>
<keyword evidence="3" id="KW-0812">Transmembrane</keyword>
<dbReference type="GO" id="GO:1990281">
    <property type="term" value="C:efflux pump complex"/>
    <property type="evidence" value="ECO:0007669"/>
    <property type="project" value="TreeGrafter"/>
</dbReference>
<dbReference type="GO" id="GO:0009279">
    <property type="term" value="C:cell outer membrane"/>
    <property type="evidence" value="ECO:0007669"/>
    <property type="project" value="UniProtKB-SubCell"/>
</dbReference>
<evidence type="ECO:0000256" key="6">
    <source>
        <dbReference type="SAM" id="Coils"/>
    </source>
</evidence>
<accession>A0A6P0US46</accession>
<dbReference type="RefSeq" id="WP_163608088.1">
    <property type="nucleotide sequence ID" value="NZ_JAABOO010000003.1"/>
</dbReference>
<evidence type="ECO:0000256" key="3">
    <source>
        <dbReference type="ARBA" id="ARBA00022692"/>
    </source>
</evidence>
<evidence type="ECO:0000256" key="1">
    <source>
        <dbReference type="ARBA" id="ARBA00004442"/>
    </source>
</evidence>
<keyword evidence="8" id="KW-1185">Reference proteome</keyword>
<keyword evidence="4" id="KW-0472">Membrane</keyword>
<keyword evidence="5" id="KW-0998">Cell outer membrane</keyword>
<dbReference type="Gene3D" id="1.20.1600.10">
    <property type="entry name" value="Outer membrane efflux proteins (OEP)"/>
    <property type="match status" value="1"/>
</dbReference>
<organism evidence="7 8">
    <name type="scientific">Leptobacterium flavescens</name>
    <dbReference type="NCBI Taxonomy" id="472055"/>
    <lineage>
        <taxon>Bacteria</taxon>
        <taxon>Pseudomonadati</taxon>
        <taxon>Bacteroidota</taxon>
        <taxon>Flavobacteriia</taxon>
        <taxon>Flavobacteriales</taxon>
        <taxon>Flavobacteriaceae</taxon>
        <taxon>Leptobacterium</taxon>
    </lineage>
</organism>
<feature type="coiled-coil region" evidence="6">
    <location>
        <begin position="308"/>
        <end position="339"/>
    </location>
</feature>
<evidence type="ECO:0000256" key="2">
    <source>
        <dbReference type="ARBA" id="ARBA00022452"/>
    </source>
</evidence>
<keyword evidence="2" id="KW-1134">Transmembrane beta strand</keyword>
<dbReference type="Proteomes" id="UP000468581">
    <property type="component" value="Unassembled WGS sequence"/>
</dbReference>
<name>A0A6P0US46_9FLAO</name>
<dbReference type="InterPro" id="IPR051906">
    <property type="entry name" value="TolC-like"/>
</dbReference>